<comment type="caution">
    <text evidence="8">The sequence shown here is derived from an EMBL/GenBank/DDBJ whole genome shotgun (WGS) entry which is preliminary data.</text>
</comment>
<dbReference type="SUPFAM" id="SSF56634">
    <property type="entry name" value="Heme-dependent catalase-like"/>
    <property type="match status" value="1"/>
</dbReference>
<dbReference type="PANTHER" id="PTHR11465:SF9">
    <property type="entry name" value="CATALASE"/>
    <property type="match status" value="1"/>
</dbReference>
<evidence type="ECO:0000313" key="8">
    <source>
        <dbReference type="EMBL" id="KAJ4432071.1"/>
    </source>
</evidence>
<keyword evidence="2" id="KW-0575">Peroxidase</keyword>
<dbReference type="InterPro" id="IPR020835">
    <property type="entry name" value="Catalase_sf"/>
</dbReference>
<accession>A0ABQ8SD96</accession>
<keyword evidence="4" id="KW-0479">Metal-binding</keyword>
<proteinExistence type="inferred from homology"/>
<keyword evidence="5" id="KW-0560">Oxidoreductase</keyword>
<dbReference type="SMART" id="SM01060">
    <property type="entry name" value="Catalase"/>
    <property type="match status" value="1"/>
</dbReference>
<dbReference type="InterPro" id="IPR029044">
    <property type="entry name" value="Nucleotide-diphossugar_trans"/>
</dbReference>
<evidence type="ECO:0000256" key="5">
    <source>
        <dbReference type="ARBA" id="ARBA00023002"/>
    </source>
</evidence>
<reference evidence="8 9" key="1">
    <citation type="journal article" date="2022" name="Allergy">
        <title>Genome assembly and annotation of Periplaneta americana reveal a comprehensive cockroach allergen profile.</title>
        <authorList>
            <person name="Wang L."/>
            <person name="Xiong Q."/>
            <person name="Saelim N."/>
            <person name="Wang L."/>
            <person name="Nong W."/>
            <person name="Wan A.T."/>
            <person name="Shi M."/>
            <person name="Liu X."/>
            <person name="Cao Q."/>
            <person name="Hui J.H.L."/>
            <person name="Sookrung N."/>
            <person name="Leung T.F."/>
            <person name="Tungtrongchitr A."/>
            <person name="Tsui S.K.W."/>
        </authorList>
    </citation>
    <scope>NUCLEOTIDE SEQUENCE [LARGE SCALE GENOMIC DNA]</scope>
    <source>
        <strain evidence="8">PWHHKU_190912</strain>
    </source>
</reference>
<evidence type="ECO:0000256" key="4">
    <source>
        <dbReference type="ARBA" id="ARBA00022723"/>
    </source>
</evidence>
<evidence type="ECO:0000259" key="7">
    <source>
        <dbReference type="SMART" id="SM01060"/>
    </source>
</evidence>
<keyword evidence="9" id="KW-1185">Reference proteome</keyword>
<dbReference type="Pfam" id="PF00199">
    <property type="entry name" value="Catalase"/>
    <property type="match status" value="1"/>
</dbReference>
<organism evidence="8 9">
    <name type="scientific">Periplaneta americana</name>
    <name type="common">American cockroach</name>
    <name type="synonym">Blatta americana</name>
    <dbReference type="NCBI Taxonomy" id="6978"/>
    <lineage>
        <taxon>Eukaryota</taxon>
        <taxon>Metazoa</taxon>
        <taxon>Ecdysozoa</taxon>
        <taxon>Arthropoda</taxon>
        <taxon>Hexapoda</taxon>
        <taxon>Insecta</taxon>
        <taxon>Pterygota</taxon>
        <taxon>Neoptera</taxon>
        <taxon>Polyneoptera</taxon>
        <taxon>Dictyoptera</taxon>
        <taxon>Blattodea</taxon>
        <taxon>Blattoidea</taxon>
        <taxon>Blattidae</taxon>
        <taxon>Blattinae</taxon>
        <taxon>Periplaneta</taxon>
    </lineage>
</organism>
<evidence type="ECO:0000256" key="2">
    <source>
        <dbReference type="ARBA" id="ARBA00022559"/>
    </source>
</evidence>
<comment type="similarity">
    <text evidence="1">Belongs to the catalase family.</text>
</comment>
<dbReference type="InterPro" id="IPR011614">
    <property type="entry name" value="Catalase_core"/>
</dbReference>
<gene>
    <name evidence="8" type="ORF">ANN_20685</name>
</gene>
<evidence type="ECO:0000256" key="1">
    <source>
        <dbReference type="ARBA" id="ARBA00005329"/>
    </source>
</evidence>
<dbReference type="SUPFAM" id="SSF53448">
    <property type="entry name" value="Nucleotide-diphospho-sugar transferases"/>
    <property type="match status" value="1"/>
</dbReference>
<name>A0ABQ8SD96_PERAM</name>
<evidence type="ECO:0000313" key="9">
    <source>
        <dbReference type="Proteomes" id="UP001148838"/>
    </source>
</evidence>
<dbReference type="Proteomes" id="UP001148838">
    <property type="component" value="Unassembled WGS sequence"/>
</dbReference>
<dbReference type="InterPro" id="IPR018028">
    <property type="entry name" value="Catalase"/>
</dbReference>
<dbReference type="PANTHER" id="PTHR11465">
    <property type="entry name" value="CATALASE"/>
    <property type="match status" value="1"/>
</dbReference>
<evidence type="ECO:0000256" key="3">
    <source>
        <dbReference type="ARBA" id="ARBA00022617"/>
    </source>
</evidence>
<dbReference type="EMBL" id="JAJSOF020000029">
    <property type="protein sequence ID" value="KAJ4432071.1"/>
    <property type="molecule type" value="Genomic_DNA"/>
</dbReference>
<protein>
    <recommendedName>
        <fullName evidence="7">Catalase core domain-containing protein</fullName>
    </recommendedName>
</protein>
<keyword evidence="3" id="KW-0349">Heme</keyword>
<dbReference type="PRINTS" id="PR00067">
    <property type="entry name" value="CATALASE"/>
</dbReference>
<evidence type="ECO:0000256" key="6">
    <source>
        <dbReference type="ARBA" id="ARBA00023004"/>
    </source>
</evidence>
<dbReference type="Gene3D" id="3.90.550.10">
    <property type="entry name" value="Spore Coat Polysaccharide Biosynthesis Protein SpsA, Chain A"/>
    <property type="match status" value="1"/>
</dbReference>
<keyword evidence="6" id="KW-0408">Iron</keyword>
<feature type="domain" description="Catalase core" evidence="7">
    <location>
        <begin position="1"/>
        <end position="244"/>
    </location>
</feature>
<sequence length="417" mass="48143">MSQFQYPFCRKDFLKNFNHGWLIRDANMFWDFISLRPETTHQVMITFSDRGIPDGYRYMHGYGSHTFKMVNHKKEAVYVKFHYKTDQGIRNLSSAKAANISGIDPDYAIRDLYNAIARGDFPTWTFYIQVMTFHEAKNFRWNPFDLTKVWPQEDFPLIPVGKVVLNQNPSNYFAEVEQIGFSPAHMIPGIEPSPDKMLHSVIVPIHNGEAWIDDCFEAIQLQSAVEHLTLEVSAYDDSSTDNTWDMLQAWKEKLTIKGIKFVLSRNESSCPRGVGFAKNHAVEQSSGVFLCFQDVDDIMLPDRILHQYEAAQENENACAVSSTQKFLVQQHITTSKHQANKQLNSKQRQLFLTQPTTSNHTFSCIIKTLKSLQNRHLSLSESFEIINSTVEQLNRGRGKVADAVKLRWTLYFQKPWI</sequence>
<dbReference type="Gene3D" id="2.40.180.10">
    <property type="entry name" value="Catalase core domain"/>
    <property type="match status" value="1"/>
</dbReference>
<dbReference type="PROSITE" id="PS51402">
    <property type="entry name" value="CATALASE_3"/>
    <property type="match status" value="1"/>
</dbReference>